<keyword evidence="1" id="KW-0472">Membrane</keyword>
<feature type="transmembrane region" description="Helical" evidence="1">
    <location>
        <begin position="6"/>
        <end position="26"/>
    </location>
</feature>
<evidence type="ECO:0000313" key="3">
    <source>
        <dbReference type="Proteomes" id="UP000184476"/>
    </source>
</evidence>
<keyword evidence="1" id="KW-0812">Transmembrane</keyword>
<dbReference type="RefSeq" id="WP_073154136.1">
    <property type="nucleotide sequence ID" value="NZ_FQVL01000003.1"/>
</dbReference>
<keyword evidence="3" id="KW-1185">Reference proteome</keyword>
<gene>
    <name evidence="2" type="ORF">SAMN05444392_10329</name>
</gene>
<reference evidence="2" key="1">
    <citation type="submission" date="2016-11" db="EMBL/GenBank/DDBJ databases">
        <authorList>
            <person name="Jaros S."/>
            <person name="Januszkiewicz K."/>
            <person name="Wedrychowicz H."/>
        </authorList>
    </citation>
    <scope>NUCLEOTIDE SEQUENCE [LARGE SCALE GENOMIC DNA]</scope>
    <source>
        <strain evidence="2">DSM 44666</strain>
    </source>
</reference>
<dbReference type="Proteomes" id="UP000184476">
    <property type="component" value="Unassembled WGS sequence"/>
</dbReference>
<dbReference type="AlphaFoldDB" id="A0A1M4W4I6"/>
<dbReference type="STRING" id="112248.SAMN05444392_10329"/>
<feature type="transmembrane region" description="Helical" evidence="1">
    <location>
        <begin position="65"/>
        <end position="84"/>
    </location>
</feature>
<organism evidence="2 3">
    <name type="scientific">Seinonella peptonophila</name>
    <dbReference type="NCBI Taxonomy" id="112248"/>
    <lineage>
        <taxon>Bacteria</taxon>
        <taxon>Bacillati</taxon>
        <taxon>Bacillota</taxon>
        <taxon>Bacilli</taxon>
        <taxon>Bacillales</taxon>
        <taxon>Thermoactinomycetaceae</taxon>
        <taxon>Seinonella</taxon>
    </lineage>
</organism>
<feature type="transmembrane region" description="Helical" evidence="1">
    <location>
        <begin position="38"/>
        <end position="59"/>
    </location>
</feature>
<sequence>MITIQFFSVVLIIITFFSVIYHSWLMRSRRKHQQAFQQPLAIMNMSMGLLFLAISIFLITFPGAWYRYLLIALIAGIGMINLYYGVQRYRWQKRTSQSEK</sequence>
<evidence type="ECO:0000256" key="1">
    <source>
        <dbReference type="SAM" id="Phobius"/>
    </source>
</evidence>
<dbReference type="EMBL" id="FQVL01000003">
    <property type="protein sequence ID" value="SHE76107.1"/>
    <property type="molecule type" value="Genomic_DNA"/>
</dbReference>
<keyword evidence="1" id="KW-1133">Transmembrane helix</keyword>
<protein>
    <recommendedName>
        <fullName evidence="4">YtpI-like protein</fullName>
    </recommendedName>
</protein>
<evidence type="ECO:0000313" key="2">
    <source>
        <dbReference type="EMBL" id="SHE76107.1"/>
    </source>
</evidence>
<accession>A0A1M4W4I6</accession>
<proteinExistence type="predicted"/>
<evidence type="ECO:0008006" key="4">
    <source>
        <dbReference type="Google" id="ProtNLM"/>
    </source>
</evidence>
<name>A0A1M4W4I6_9BACL</name>